<evidence type="ECO:0000256" key="2">
    <source>
        <dbReference type="ARBA" id="ARBA00022857"/>
    </source>
</evidence>
<dbReference type="Gene3D" id="3.20.20.100">
    <property type="entry name" value="NADP-dependent oxidoreductase domain"/>
    <property type="match status" value="1"/>
</dbReference>
<organism evidence="8 9">
    <name type="scientific">Microbacterium testaceum (strain StLB037)</name>
    <dbReference type="NCBI Taxonomy" id="979556"/>
    <lineage>
        <taxon>Bacteria</taxon>
        <taxon>Bacillati</taxon>
        <taxon>Actinomycetota</taxon>
        <taxon>Actinomycetes</taxon>
        <taxon>Micrococcales</taxon>
        <taxon>Microbacteriaceae</taxon>
        <taxon>Microbacterium</taxon>
    </lineage>
</organism>
<dbReference type="PANTHER" id="PTHR43827:SF3">
    <property type="entry name" value="NADP-DEPENDENT OXIDOREDUCTASE DOMAIN-CONTAINING PROTEIN"/>
    <property type="match status" value="1"/>
</dbReference>
<dbReference type="Proteomes" id="UP000186456">
    <property type="component" value="Unassembled WGS sequence"/>
</dbReference>
<dbReference type="PIRSF" id="PIRSF000097">
    <property type="entry name" value="AKR"/>
    <property type="match status" value="1"/>
</dbReference>
<dbReference type="InterPro" id="IPR020471">
    <property type="entry name" value="AKR"/>
</dbReference>
<comment type="similarity">
    <text evidence="1">Belongs to the aldo/keto reductase family.</text>
</comment>
<dbReference type="PANTHER" id="PTHR43827">
    <property type="entry name" value="2,5-DIKETO-D-GLUCONIC ACID REDUCTASE"/>
    <property type="match status" value="1"/>
</dbReference>
<evidence type="ECO:0000256" key="5">
    <source>
        <dbReference type="PIRSR" id="PIRSR000097-2"/>
    </source>
</evidence>
<protein>
    <submittedName>
        <fullName evidence="8">Aldo/keto reductase</fullName>
    </submittedName>
</protein>
<evidence type="ECO:0000256" key="1">
    <source>
        <dbReference type="ARBA" id="ARBA00007905"/>
    </source>
</evidence>
<evidence type="ECO:0000313" key="8">
    <source>
        <dbReference type="EMBL" id="SDO63329.1"/>
    </source>
</evidence>
<feature type="domain" description="NADP-dependent oxidoreductase" evidence="7">
    <location>
        <begin position="30"/>
        <end position="266"/>
    </location>
</feature>
<dbReference type="GO" id="GO:0016616">
    <property type="term" value="F:oxidoreductase activity, acting on the CH-OH group of donors, NAD or NADP as acceptor"/>
    <property type="evidence" value="ECO:0007669"/>
    <property type="project" value="UniProtKB-ARBA"/>
</dbReference>
<dbReference type="EMBL" id="FNJN01000001">
    <property type="protein sequence ID" value="SDO63329.1"/>
    <property type="molecule type" value="Genomic_DNA"/>
</dbReference>
<evidence type="ECO:0000256" key="6">
    <source>
        <dbReference type="PIRSR" id="PIRSR000097-3"/>
    </source>
</evidence>
<evidence type="ECO:0000313" key="9">
    <source>
        <dbReference type="Proteomes" id="UP000186456"/>
    </source>
</evidence>
<evidence type="ECO:0000256" key="4">
    <source>
        <dbReference type="PIRSR" id="PIRSR000097-1"/>
    </source>
</evidence>
<feature type="active site" description="Proton donor" evidence="4">
    <location>
        <position position="57"/>
    </location>
</feature>
<feature type="site" description="Lowers pKa of active site Tyr" evidence="6">
    <location>
        <position position="82"/>
    </location>
</feature>
<feature type="binding site" evidence="5">
    <location>
        <position position="115"/>
    </location>
    <ligand>
        <name>substrate</name>
    </ligand>
</feature>
<evidence type="ECO:0000256" key="3">
    <source>
        <dbReference type="ARBA" id="ARBA00023002"/>
    </source>
</evidence>
<dbReference type="InterPro" id="IPR023210">
    <property type="entry name" value="NADP_OxRdtase_dom"/>
</dbReference>
<dbReference type="InterPro" id="IPR036812">
    <property type="entry name" value="NAD(P)_OxRdtase_dom_sf"/>
</dbReference>
<dbReference type="FunFam" id="3.20.20.100:FF:000015">
    <property type="entry name" value="Oxidoreductase, aldo/keto reductase family"/>
    <property type="match status" value="1"/>
</dbReference>
<evidence type="ECO:0000259" key="7">
    <source>
        <dbReference type="Pfam" id="PF00248"/>
    </source>
</evidence>
<reference evidence="8 9" key="1">
    <citation type="submission" date="2016-10" db="EMBL/GenBank/DDBJ databases">
        <authorList>
            <person name="de Groot N.N."/>
        </authorList>
    </citation>
    <scope>NUCLEOTIDE SEQUENCE [LARGE SCALE GENOMIC DNA]</scope>
    <source>
        <strain evidence="8 9">StLB037</strain>
    </source>
</reference>
<dbReference type="PRINTS" id="PR00069">
    <property type="entry name" value="ALDKETRDTASE"/>
</dbReference>
<name>A0A1H0L517_MICTS</name>
<dbReference type="Pfam" id="PF00248">
    <property type="entry name" value="Aldo_ket_red"/>
    <property type="match status" value="1"/>
</dbReference>
<dbReference type="InterPro" id="IPR018170">
    <property type="entry name" value="Aldo/ket_reductase_CS"/>
</dbReference>
<accession>A0A1H0L517</accession>
<keyword evidence="3" id="KW-0560">Oxidoreductase</keyword>
<sequence>MGSVDAMISAPRLSLSDGSTIPQLGVGTYKVPADVTAGLVEGALAAGYRHIDTAALYGNEVEVGEGLRASGLKRDEVFVTTKVWNDDQGFDETLRAFDTSAAKLGLDRVDLYLIHWPIPSADRYVDTWKALQRLQQEGRATSIGVSNFSVVHLERLRDETGLLPAVNQVELHPRFPQTELVDWHVANGIVTESWAPLARGGLLDEPVLTRIAEKYGKSPAQVVIRWHLDRDLVVFPKSVSLDRIRENGDVFDFTLDDDDRAAIAGLDTGERTGRNPDLD</sequence>
<gene>
    <name evidence="8" type="ORF">SAMN04487788_0363</name>
</gene>
<dbReference type="SUPFAM" id="SSF51430">
    <property type="entry name" value="NAD(P)-linked oxidoreductase"/>
    <property type="match status" value="1"/>
</dbReference>
<dbReference type="AlphaFoldDB" id="A0A1H0L517"/>
<dbReference type="PROSITE" id="PS00798">
    <property type="entry name" value="ALDOKETO_REDUCTASE_1"/>
    <property type="match status" value="1"/>
</dbReference>
<keyword evidence="2" id="KW-0521">NADP</keyword>
<proteinExistence type="inferred from homology"/>